<evidence type="ECO:0000256" key="3">
    <source>
        <dbReference type="ARBA" id="ARBA00022475"/>
    </source>
</evidence>
<evidence type="ECO:0000313" key="9">
    <source>
        <dbReference type="Proteomes" id="UP001163714"/>
    </source>
</evidence>
<dbReference type="Pfam" id="PF04632">
    <property type="entry name" value="FUSC"/>
    <property type="match status" value="1"/>
</dbReference>
<evidence type="ECO:0000256" key="4">
    <source>
        <dbReference type="ARBA" id="ARBA00022692"/>
    </source>
</evidence>
<proteinExistence type="predicted"/>
<comment type="caution">
    <text evidence="8">The sequence shown here is derived from an EMBL/GenBank/DDBJ whole genome shotgun (WGS) entry which is preliminary data.</text>
</comment>
<evidence type="ECO:0000256" key="1">
    <source>
        <dbReference type="ARBA" id="ARBA00004651"/>
    </source>
</evidence>
<dbReference type="RefSeq" id="WP_264727131.1">
    <property type="nucleotide sequence ID" value="NZ_JAPDMX010000028.1"/>
</dbReference>
<keyword evidence="9" id="KW-1185">Reference proteome</keyword>
<dbReference type="PANTHER" id="PTHR30509">
    <property type="entry name" value="P-HYDROXYBENZOIC ACID EFFLUX PUMP SUBUNIT-RELATED"/>
    <property type="match status" value="1"/>
</dbReference>
<evidence type="ECO:0000256" key="5">
    <source>
        <dbReference type="ARBA" id="ARBA00022989"/>
    </source>
</evidence>
<evidence type="ECO:0000256" key="6">
    <source>
        <dbReference type="ARBA" id="ARBA00023136"/>
    </source>
</evidence>
<comment type="subcellular location">
    <subcellularLocation>
        <location evidence="1">Cell membrane</location>
        <topology evidence="1">Multi-pass membrane protein</topology>
    </subcellularLocation>
</comment>
<dbReference type="EMBL" id="JAPDMX010000028">
    <property type="protein sequence ID" value="MCW3173328.1"/>
    <property type="molecule type" value="Genomic_DNA"/>
</dbReference>
<organism evidence="8 9">
    <name type="scientific">Shewanella subflava</name>
    <dbReference type="NCBI Taxonomy" id="2986476"/>
    <lineage>
        <taxon>Bacteria</taxon>
        <taxon>Pseudomonadati</taxon>
        <taxon>Pseudomonadota</taxon>
        <taxon>Gammaproteobacteria</taxon>
        <taxon>Alteromonadales</taxon>
        <taxon>Shewanellaceae</taxon>
        <taxon>Shewanella</taxon>
    </lineage>
</organism>
<keyword evidence="2" id="KW-0813">Transport</keyword>
<evidence type="ECO:0000313" key="8">
    <source>
        <dbReference type="EMBL" id="MCW3173328.1"/>
    </source>
</evidence>
<feature type="transmembrane region" description="Helical" evidence="7">
    <location>
        <begin position="382"/>
        <end position="400"/>
    </location>
</feature>
<feature type="transmembrane region" description="Helical" evidence="7">
    <location>
        <begin position="81"/>
        <end position="98"/>
    </location>
</feature>
<feature type="transmembrane region" description="Helical" evidence="7">
    <location>
        <begin position="436"/>
        <end position="455"/>
    </location>
</feature>
<evidence type="ECO:0000256" key="7">
    <source>
        <dbReference type="SAM" id="Phobius"/>
    </source>
</evidence>
<evidence type="ECO:0000256" key="2">
    <source>
        <dbReference type="ARBA" id="ARBA00022448"/>
    </source>
</evidence>
<protein>
    <submittedName>
        <fullName evidence="8">FUSC family protein</fullName>
    </submittedName>
</protein>
<sequence>MLSFTTKDALKVAISFVISIVLSLYFGWEKPYWAAVTIVVLASNETYGQSLKVARERLMGTLAGAIIAIILIAFFSQDRLLFIGIYLILAAIATYMAFDPKHGYAYRMSFIVCTMITAVGSFDDFTSFSMIILRLQETLLGIVVYSLVYRFVWPNSTENYFFTLLDKVLLELKTYCIQLNDAISIEDGQKLVEKLAHTQQQIAKMEMLLDLPLSGSYRLSNQLKKWQSCTIASYEIAQKLNHFAVQDPKQETTTKVTSNDLDEIQRKLALLQEGVKNDERPMGQLSLTKSWHDLTNLSPMESSRNRLINAMMSFIIIGCCFGAWIYIPIMGSYMFPLLSSILAVSIMTMPKGLIKPAATVTFNTSVIILIEYVFLMPYFTELWQLCLFYFINIFAIWRICSTPALALYKLLGGNFVVILTMSALNLTPSYSIETPLNTLIMLFLIFGIISFFENLSKPLYK</sequence>
<keyword evidence="3" id="KW-1003">Cell membrane</keyword>
<feature type="transmembrane region" description="Helical" evidence="7">
    <location>
        <begin position="128"/>
        <end position="148"/>
    </location>
</feature>
<keyword evidence="4 7" id="KW-0812">Transmembrane</keyword>
<accession>A0ABT3IB95</accession>
<dbReference type="PANTHER" id="PTHR30509:SF9">
    <property type="entry name" value="MULTIDRUG RESISTANCE PROTEIN MDTO"/>
    <property type="match status" value="1"/>
</dbReference>
<feature type="transmembrane region" description="Helical" evidence="7">
    <location>
        <begin position="58"/>
        <end position="75"/>
    </location>
</feature>
<feature type="transmembrane region" description="Helical" evidence="7">
    <location>
        <begin position="357"/>
        <end position="376"/>
    </location>
</feature>
<keyword evidence="5 7" id="KW-1133">Transmembrane helix</keyword>
<gene>
    <name evidence="8" type="ORF">OHT75_12630</name>
</gene>
<feature type="transmembrane region" description="Helical" evidence="7">
    <location>
        <begin position="9"/>
        <end position="26"/>
    </location>
</feature>
<feature type="transmembrane region" description="Helical" evidence="7">
    <location>
        <begin position="307"/>
        <end position="327"/>
    </location>
</feature>
<name>A0ABT3IB95_9GAMM</name>
<dbReference type="Proteomes" id="UP001163714">
    <property type="component" value="Unassembled WGS sequence"/>
</dbReference>
<reference evidence="8" key="1">
    <citation type="submission" date="2022-10" db="EMBL/GenBank/DDBJ databases">
        <title>Shewanella flava sp. nov, isolated from the estuary of the Fenhe River into the Yellow River.</title>
        <authorList>
            <person name="Li Y."/>
        </authorList>
    </citation>
    <scope>NUCLEOTIDE SEQUENCE</scope>
    <source>
        <strain evidence="8">FYR11-62</strain>
    </source>
</reference>
<keyword evidence="6 7" id="KW-0472">Membrane</keyword>
<dbReference type="InterPro" id="IPR006726">
    <property type="entry name" value="PHBA_efflux_AaeB/fusaric-R"/>
</dbReference>